<dbReference type="Gene3D" id="3.40.33.10">
    <property type="entry name" value="CAP"/>
    <property type="match status" value="1"/>
</dbReference>
<dbReference type="Gene3D" id="1.10.1330.10">
    <property type="entry name" value="Dockerin domain"/>
    <property type="match status" value="1"/>
</dbReference>
<evidence type="ECO:0000313" key="3">
    <source>
        <dbReference type="EMBL" id="QDV22649.1"/>
    </source>
</evidence>
<dbReference type="GO" id="GO:0000272">
    <property type="term" value="P:polysaccharide catabolic process"/>
    <property type="evidence" value="ECO:0007669"/>
    <property type="project" value="InterPro"/>
</dbReference>
<dbReference type="GO" id="GO:0004553">
    <property type="term" value="F:hydrolase activity, hydrolyzing O-glycosyl compounds"/>
    <property type="evidence" value="ECO:0007669"/>
    <property type="project" value="InterPro"/>
</dbReference>
<dbReference type="Pfam" id="PF00188">
    <property type="entry name" value="CAP"/>
    <property type="match status" value="1"/>
</dbReference>
<protein>
    <recommendedName>
        <fullName evidence="2">SCP domain-containing protein</fullName>
    </recommendedName>
</protein>
<evidence type="ECO:0000313" key="4">
    <source>
        <dbReference type="Proteomes" id="UP000318017"/>
    </source>
</evidence>
<dbReference type="Gene3D" id="2.60.40.2810">
    <property type="match status" value="1"/>
</dbReference>
<dbReference type="InterPro" id="IPR035940">
    <property type="entry name" value="CAP_sf"/>
</dbReference>
<dbReference type="AlphaFoldDB" id="A0A518G281"/>
<feature type="compositionally biased region" description="Polar residues" evidence="1">
    <location>
        <begin position="529"/>
        <end position="541"/>
    </location>
</feature>
<dbReference type="InterPro" id="IPR014044">
    <property type="entry name" value="CAP_dom"/>
</dbReference>
<gene>
    <name evidence="3" type="ORF">Q31a_09350</name>
</gene>
<organism evidence="3 4">
    <name type="scientific">Aureliella helgolandensis</name>
    <dbReference type="NCBI Taxonomy" id="2527968"/>
    <lineage>
        <taxon>Bacteria</taxon>
        <taxon>Pseudomonadati</taxon>
        <taxon>Planctomycetota</taxon>
        <taxon>Planctomycetia</taxon>
        <taxon>Pirellulales</taxon>
        <taxon>Pirellulaceae</taxon>
        <taxon>Aureliella</taxon>
    </lineage>
</organism>
<dbReference type="InterPro" id="IPR002105">
    <property type="entry name" value="Dockerin_1_rpt"/>
</dbReference>
<dbReference type="KEGG" id="ahel:Q31a_09350"/>
<dbReference type="Pfam" id="PF00404">
    <property type="entry name" value="Dockerin_1"/>
    <property type="match status" value="1"/>
</dbReference>
<dbReference type="OrthoDB" id="7793240at2"/>
<dbReference type="RefSeq" id="WP_145074490.1">
    <property type="nucleotide sequence ID" value="NZ_CP036298.1"/>
</dbReference>
<dbReference type="Pfam" id="PF17963">
    <property type="entry name" value="Big_9"/>
    <property type="match status" value="1"/>
</dbReference>
<dbReference type="Proteomes" id="UP000318017">
    <property type="component" value="Chromosome"/>
</dbReference>
<feature type="region of interest" description="Disordered" evidence="1">
    <location>
        <begin position="529"/>
        <end position="549"/>
    </location>
</feature>
<sequence>MHKLRTLGLEALETRRLLALTGLEQELLQLTNRFRSDPQGEYARLISRASPIQARDASVQASLDAFKVDAAVLRAELGQLTPAPPLSWNEAASNFAKSHNTAMLSTKPPSQFHSDTATRRNALLAAGVDLRFANGEKINSENVFAYGLSPNFIHSAYVIDWGTGPSGMQAGRGHRTALNNPDFDQIGLALTPYSGSATFGPLVSTEVLLNIEKPPAMVVGAVFEDANASRWYEAGEGISAIQIAFDGAAGQFTTTSQPAGGFQLALPAGTYRAIASGGRLKSPIVLPKITIGEENVWQNFIYDPSAPVALPPTATNDEGQANNAQRTANLKLTANDLDPDGDPTKLIAKLVGNAPAAFKIVNNQLQYTTPAGFAGVHRTQYTVTDSTGLESPPATISIFVVDFSAAFPWHNRQTPTDTNQDGILSPLDALLVINDLNVQQSRQLPTAPGQPKNANALVDTNGDGFISPIDALLIIDLLNKRPEGEGAGEALAEMPASSTPQATDLALQQMAASSLSLVSWIDELRRTTPLTTQHSTAATPSEESKTATR</sequence>
<name>A0A518G281_9BACT</name>
<accession>A0A518G281</accession>
<evidence type="ECO:0000259" key="2">
    <source>
        <dbReference type="Pfam" id="PF00188"/>
    </source>
</evidence>
<keyword evidence="4" id="KW-1185">Reference proteome</keyword>
<feature type="domain" description="SCP" evidence="2">
    <location>
        <begin position="31"/>
        <end position="195"/>
    </location>
</feature>
<dbReference type="InterPro" id="IPR036439">
    <property type="entry name" value="Dockerin_dom_sf"/>
</dbReference>
<evidence type="ECO:0000256" key="1">
    <source>
        <dbReference type="SAM" id="MobiDB-lite"/>
    </source>
</evidence>
<dbReference type="EMBL" id="CP036298">
    <property type="protein sequence ID" value="QDV22649.1"/>
    <property type="molecule type" value="Genomic_DNA"/>
</dbReference>
<dbReference type="SUPFAM" id="SSF55797">
    <property type="entry name" value="PR-1-like"/>
    <property type="match status" value="1"/>
</dbReference>
<reference evidence="3 4" key="1">
    <citation type="submission" date="2019-02" db="EMBL/GenBank/DDBJ databases">
        <title>Deep-cultivation of Planctomycetes and their phenomic and genomic characterization uncovers novel biology.</title>
        <authorList>
            <person name="Wiegand S."/>
            <person name="Jogler M."/>
            <person name="Boedeker C."/>
            <person name="Pinto D."/>
            <person name="Vollmers J."/>
            <person name="Rivas-Marin E."/>
            <person name="Kohn T."/>
            <person name="Peeters S.H."/>
            <person name="Heuer A."/>
            <person name="Rast P."/>
            <person name="Oberbeckmann S."/>
            <person name="Bunk B."/>
            <person name="Jeske O."/>
            <person name="Meyerdierks A."/>
            <person name="Storesund J.E."/>
            <person name="Kallscheuer N."/>
            <person name="Luecker S."/>
            <person name="Lage O.M."/>
            <person name="Pohl T."/>
            <person name="Merkel B.J."/>
            <person name="Hornburger P."/>
            <person name="Mueller R.-W."/>
            <person name="Bruemmer F."/>
            <person name="Labrenz M."/>
            <person name="Spormann A.M."/>
            <person name="Op den Camp H."/>
            <person name="Overmann J."/>
            <person name="Amann R."/>
            <person name="Jetten M.S.M."/>
            <person name="Mascher T."/>
            <person name="Medema M.H."/>
            <person name="Devos D.P."/>
            <person name="Kaster A.-K."/>
            <person name="Ovreas L."/>
            <person name="Rohde M."/>
            <person name="Galperin M.Y."/>
            <person name="Jogler C."/>
        </authorList>
    </citation>
    <scope>NUCLEOTIDE SEQUENCE [LARGE SCALE GENOMIC DNA]</scope>
    <source>
        <strain evidence="3 4">Q31a</strain>
    </source>
</reference>
<proteinExistence type="predicted"/>